<dbReference type="InterPro" id="IPR011531">
    <property type="entry name" value="HCO3_transpt-like_TM_dom"/>
</dbReference>
<feature type="transmembrane region" description="Helical" evidence="6">
    <location>
        <begin position="27"/>
        <end position="51"/>
    </location>
</feature>
<feature type="transmembrane region" description="Helical" evidence="6">
    <location>
        <begin position="82"/>
        <end position="101"/>
    </location>
</feature>
<evidence type="ECO:0000256" key="3">
    <source>
        <dbReference type="ARBA" id="ARBA00022989"/>
    </source>
</evidence>
<dbReference type="GO" id="GO:0005452">
    <property type="term" value="F:solute:inorganic anion antiporter activity"/>
    <property type="evidence" value="ECO:0007669"/>
    <property type="project" value="InterPro"/>
</dbReference>
<feature type="region of interest" description="Disordered" evidence="5">
    <location>
        <begin position="274"/>
        <end position="391"/>
    </location>
</feature>
<dbReference type="PANTHER" id="PTHR11453:SF36">
    <property type="entry name" value="ANION EXCHANGE PROTEIN"/>
    <property type="match status" value="1"/>
</dbReference>
<comment type="subcellular location">
    <subcellularLocation>
        <location evidence="1">Membrane</location>
        <topology evidence="1">Multi-pass membrane protein</topology>
    </subcellularLocation>
</comment>
<accession>A0A8T0D2M6</accession>
<gene>
    <name evidence="8" type="ORF">P879_01981</name>
</gene>
<feature type="transmembrane region" description="Helical" evidence="6">
    <location>
        <begin position="107"/>
        <end position="127"/>
    </location>
</feature>
<evidence type="ECO:0000256" key="2">
    <source>
        <dbReference type="ARBA" id="ARBA00022692"/>
    </source>
</evidence>
<sequence>MDQQITAVIINRQENKLKKGAGYHLDLLVVSVTIAINSVLGIPWFVAATVLSINHLLSLKKESEVSAPGERPVYLGCREQRVTAFLIFLMIGLSVFMTRLLSRIPMAVLYGIFLFMGISSLHGVQMVERIGLMFMPIKYQPDYSFLRHVSLRRVHMYTVVQVTCFIMLWVIKSVEVVSILFPIMVLAMCFIRKGLDFIFTQDELKWLDEILPGTRTKRNSRNVYRVTSSGEMLTKDGKIMIGSGLHLEPKEKRINITEEVSKTTIWRQLSGADVKDGAHVPPKYKGKDSKKRHHRRKVPKPVDSHSSEHHALVQSEQPAEEGNKPVLFCIDPKEQEQQSKSPWNIGDVDEEYGDESGQSAKTQRALPAPLITINPPSVHDSLEAMRRQPMV</sequence>
<evidence type="ECO:0000256" key="4">
    <source>
        <dbReference type="ARBA" id="ARBA00023136"/>
    </source>
</evidence>
<dbReference type="InterPro" id="IPR003020">
    <property type="entry name" value="HCO3_transpt_euk"/>
</dbReference>
<dbReference type="Pfam" id="PF00955">
    <property type="entry name" value="HCO3_cotransp"/>
    <property type="match status" value="1"/>
</dbReference>
<protein>
    <recommendedName>
        <fullName evidence="7">Bicarbonate transporter-like transmembrane domain-containing protein</fullName>
    </recommendedName>
</protein>
<feature type="compositionally biased region" description="Basic and acidic residues" evidence="5">
    <location>
        <begin position="380"/>
        <end position="391"/>
    </location>
</feature>
<evidence type="ECO:0000313" key="8">
    <source>
        <dbReference type="EMBL" id="KAF8560757.1"/>
    </source>
</evidence>
<feature type="domain" description="Bicarbonate transporter-like transmembrane" evidence="7">
    <location>
        <begin position="1"/>
        <end position="211"/>
    </location>
</feature>
<dbReference type="PANTHER" id="PTHR11453">
    <property type="entry name" value="ANION EXCHANGE PROTEIN"/>
    <property type="match status" value="1"/>
</dbReference>
<dbReference type="GO" id="GO:0051453">
    <property type="term" value="P:regulation of intracellular pH"/>
    <property type="evidence" value="ECO:0007669"/>
    <property type="project" value="TreeGrafter"/>
</dbReference>
<evidence type="ECO:0000256" key="1">
    <source>
        <dbReference type="ARBA" id="ARBA00004141"/>
    </source>
</evidence>
<name>A0A8T0D2M6_9TREM</name>
<dbReference type="OrthoDB" id="1735926at2759"/>
<dbReference type="GO" id="GO:0008510">
    <property type="term" value="F:sodium:bicarbonate symporter activity"/>
    <property type="evidence" value="ECO:0007669"/>
    <property type="project" value="TreeGrafter"/>
</dbReference>
<feature type="compositionally biased region" description="Basic and acidic residues" evidence="5">
    <location>
        <begin position="300"/>
        <end position="311"/>
    </location>
</feature>
<feature type="compositionally biased region" description="Basic residues" evidence="5">
    <location>
        <begin position="282"/>
        <end position="299"/>
    </location>
</feature>
<dbReference type="EMBL" id="JTDF01022256">
    <property type="protein sequence ID" value="KAF8560757.1"/>
    <property type="molecule type" value="Genomic_DNA"/>
</dbReference>
<keyword evidence="3 6" id="KW-1133">Transmembrane helix</keyword>
<comment type="caution">
    <text evidence="8">The sequence shown here is derived from an EMBL/GenBank/DDBJ whole genome shotgun (WGS) entry which is preliminary data.</text>
</comment>
<reference evidence="8 9" key="1">
    <citation type="submission" date="2019-07" db="EMBL/GenBank/DDBJ databases">
        <title>Annotation for the trematode Paragonimus westermani.</title>
        <authorList>
            <person name="Choi Y.-J."/>
        </authorList>
    </citation>
    <scope>NUCLEOTIDE SEQUENCE [LARGE SCALE GENOMIC DNA]</scope>
    <source>
        <strain evidence="8">180907_Pwestermani</strain>
    </source>
</reference>
<dbReference type="GO" id="GO:0006820">
    <property type="term" value="P:monoatomic anion transport"/>
    <property type="evidence" value="ECO:0007669"/>
    <property type="project" value="InterPro"/>
</dbReference>
<keyword evidence="4 6" id="KW-0472">Membrane</keyword>
<evidence type="ECO:0000256" key="5">
    <source>
        <dbReference type="SAM" id="MobiDB-lite"/>
    </source>
</evidence>
<evidence type="ECO:0000313" key="9">
    <source>
        <dbReference type="Proteomes" id="UP000699462"/>
    </source>
</evidence>
<dbReference type="AlphaFoldDB" id="A0A8T0D2M6"/>
<evidence type="ECO:0000256" key="6">
    <source>
        <dbReference type="SAM" id="Phobius"/>
    </source>
</evidence>
<dbReference type="GO" id="GO:0005886">
    <property type="term" value="C:plasma membrane"/>
    <property type="evidence" value="ECO:0007669"/>
    <property type="project" value="TreeGrafter"/>
</dbReference>
<proteinExistence type="predicted"/>
<dbReference type="Proteomes" id="UP000699462">
    <property type="component" value="Unassembled WGS sequence"/>
</dbReference>
<keyword evidence="2 6" id="KW-0812">Transmembrane</keyword>
<organism evidence="8 9">
    <name type="scientific">Paragonimus westermani</name>
    <dbReference type="NCBI Taxonomy" id="34504"/>
    <lineage>
        <taxon>Eukaryota</taxon>
        <taxon>Metazoa</taxon>
        <taxon>Spiralia</taxon>
        <taxon>Lophotrochozoa</taxon>
        <taxon>Platyhelminthes</taxon>
        <taxon>Trematoda</taxon>
        <taxon>Digenea</taxon>
        <taxon>Plagiorchiida</taxon>
        <taxon>Troglotremata</taxon>
        <taxon>Troglotrematidae</taxon>
        <taxon>Paragonimus</taxon>
    </lineage>
</organism>
<keyword evidence="9" id="KW-1185">Reference proteome</keyword>
<evidence type="ECO:0000259" key="7">
    <source>
        <dbReference type="Pfam" id="PF00955"/>
    </source>
</evidence>